<keyword evidence="3" id="KW-0813">Transport</keyword>
<evidence type="ECO:0000256" key="12">
    <source>
        <dbReference type="ARBA" id="ARBA00037975"/>
    </source>
</evidence>
<evidence type="ECO:0000313" key="16">
    <source>
        <dbReference type="Proteomes" id="UP000199356"/>
    </source>
</evidence>
<evidence type="ECO:0000256" key="11">
    <source>
        <dbReference type="ARBA" id="ARBA00023136"/>
    </source>
</evidence>
<comment type="similarity">
    <text evidence="12">Belongs to the cytochrome b561 family.</text>
</comment>
<evidence type="ECO:0000256" key="9">
    <source>
        <dbReference type="ARBA" id="ARBA00022989"/>
    </source>
</evidence>
<dbReference type="STRING" id="441119.SAMN04488047_11259"/>
<keyword evidence="6 13" id="KW-0812">Transmembrane</keyword>
<gene>
    <name evidence="15" type="ORF">SAMN04488047_11259</name>
</gene>
<comment type="cofactor">
    <cofactor evidence="1">
        <name>heme b</name>
        <dbReference type="ChEBI" id="CHEBI:60344"/>
    </cofactor>
</comment>
<evidence type="ECO:0000256" key="7">
    <source>
        <dbReference type="ARBA" id="ARBA00022723"/>
    </source>
</evidence>
<dbReference type="PANTHER" id="PTHR30529:SF3">
    <property type="entry name" value="CYTOCHROME B561 HOMOLOG 1"/>
    <property type="match status" value="1"/>
</dbReference>
<dbReference type="GO" id="GO:0009055">
    <property type="term" value="F:electron transfer activity"/>
    <property type="evidence" value="ECO:0007669"/>
    <property type="project" value="InterPro"/>
</dbReference>
<feature type="transmembrane region" description="Helical" evidence="13">
    <location>
        <begin position="97"/>
        <end position="115"/>
    </location>
</feature>
<keyword evidence="10" id="KW-0408">Iron</keyword>
<keyword evidence="11 13" id="KW-0472">Membrane</keyword>
<evidence type="ECO:0000259" key="14">
    <source>
        <dbReference type="Pfam" id="PF01292"/>
    </source>
</evidence>
<dbReference type="GO" id="GO:0046872">
    <property type="term" value="F:metal ion binding"/>
    <property type="evidence" value="ECO:0007669"/>
    <property type="project" value="UniProtKB-KW"/>
</dbReference>
<comment type="subcellular location">
    <subcellularLocation>
        <location evidence="2">Cell membrane</location>
        <topology evidence="2">Multi-pass membrane protein</topology>
    </subcellularLocation>
</comment>
<keyword evidence="9 13" id="KW-1133">Transmembrane helix</keyword>
<evidence type="ECO:0000256" key="8">
    <source>
        <dbReference type="ARBA" id="ARBA00022982"/>
    </source>
</evidence>
<keyword evidence="16" id="KW-1185">Reference proteome</keyword>
<feature type="transmembrane region" description="Helical" evidence="13">
    <location>
        <begin position="12"/>
        <end position="31"/>
    </location>
</feature>
<dbReference type="GO" id="GO:0022904">
    <property type="term" value="P:respiratory electron transport chain"/>
    <property type="evidence" value="ECO:0007669"/>
    <property type="project" value="InterPro"/>
</dbReference>
<evidence type="ECO:0000256" key="3">
    <source>
        <dbReference type="ARBA" id="ARBA00022448"/>
    </source>
</evidence>
<evidence type="ECO:0000256" key="5">
    <source>
        <dbReference type="ARBA" id="ARBA00022617"/>
    </source>
</evidence>
<dbReference type="InterPro" id="IPR052168">
    <property type="entry name" value="Cytochrome_b561_oxidase"/>
</dbReference>
<dbReference type="GO" id="GO:0020037">
    <property type="term" value="F:heme binding"/>
    <property type="evidence" value="ECO:0007669"/>
    <property type="project" value="TreeGrafter"/>
</dbReference>
<keyword evidence="8" id="KW-0249">Electron transport</keyword>
<dbReference type="OrthoDB" id="8156287at2"/>
<keyword evidence="5" id="KW-0349">Heme</keyword>
<accession>A0A1I5T070</accession>
<evidence type="ECO:0000256" key="1">
    <source>
        <dbReference type="ARBA" id="ARBA00001970"/>
    </source>
</evidence>
<feature type="domain" description="Cytochrome b561 bacterial/Ni-hydrogenase" evidence="14">
    <location>
        <begin position="11"/>
        <end position="160"/>
    </location>
</feature>
<evidence type="ECO:0000256" key="4">
    <source>
        <dbReference type="ARBA" id="ARBA00022475"/>
    </source>
</evidence>
<evidence type="ECO:0000256" key="13">
    <source>
        <dbReference type="SAM" id="Phobius"/>
    </source>
</evidence>
<dbReference type="InterPro" id="IPR011577">
    <property type="entry name" value="Cyt_b561_bac/Ni-Hgenase"/>
</dbReference>
<name>A0A1I5T070_9RHOB</name>
<reference evidence="15 16" key="1">
    <citation type="submission" date="2016-10" db="EMBL/GenBank/DDBJ databases">
        <authorList>
            <person name="de Groot N.N."/>
        </authorList>
    </citation>
    <scope>NUCLEOTIDE SEQUENCE [LARGE SCALE GENOMIC DNA]</scope>
    <source>
        <strain evidence="15 16">DSM 19547</strain>
    </source>
</reference>
<keyword evidence="7" id="KW-0479">Metal-binding</keyword>
<evidence type="ECO:0000256" key="2">
    <source>
        <dbReference type="ARBA" id="ARBA00004651"/>
    </source>
</evidence>
<dbReference type="Proteomes" id="UP000199356">
    <property type="component" value="Unassembled WGS sequence"/>
</dbReference>
<feature type="transmembrane region" description="Helical" evidence="13">
    <location>
        <begin position="51"/>
        <end position="69"/>
    </location>
</feature>
<dbReference type="SUPFAM" id="SSF81342">
    <property type="entry name" value="Transmembrane di-heme cytochromes"/>
    <property type="match status" value="1"/>
</dbReference>
<protein>
    <submittedName>
        <fullName evidence="15">Cytochrome b561</fullName>
    </submittedName>
</protein>
<dbReference type="Pfam" id="PF01292">
    <property type="entry name" value="Ni_hydr_CYTB"/>
    <property type="match status" value="1"/>
</dbReference>
<dbReference type="PANTHER" id="PTHR30529">
    <property type="entry name" value="CYTOCHROME B561"/>
    <property type="match status" value="1"/>
</dbReference>
<evidence type="ECO:0000256" key="10">
    <source>
        <dbReference type="ARBA" id="ARBA00023004"/>
    </source>
</evidence>
<sequence length="175" mass="19578">MSRPGHYHRHQLILHWMTVLVVIMQYLFNGAMQRAYATGLETGVFPLDGSALMHAVGGSLILVFMLWRLTLRFTHGTPPPPDSEPGWMQVVSRGTHWAFYAVLLAMPLTGMTAVLTLEPVWGTAHEWLRIALLVLIVMHVSGALLHAFRKDSDAHRRMLRADPPQTPATGPGTRR</sequence>
<organism evidence="15 16">
    <name type="scientific">Tranquillimonas alkanivorans</name>
    <dbReference type="NCBI Taxonomy" id="441119"/>
    <lineage>
        <taxon>Bacteria</taxon>
        <taxon>Pseudomonadati</taxon>
        <taxon>Pseudomonadota</taxon>
        <taxon>Alphaproteobacteria</taxon>
        <taxon>Rhodobacterales</taxon>
        <taxon>Roseobacteraceae</taxon>
        <taxon>Tranquillimonas</taxon>
    </lineage>
</organism>
<proteinExistence type="inferred from homology"/>
<keyword evidence="4" id="KW-1003">Cell membrane</keyword>
<evidence type="ECO:0000313" key="15">
    <source>
        <dbReference type="EMBL" id="SFP75856.1"/>
    </source>
</evidence>
<dbReference type="AlphaFoldDB" id="A0A1I5T070"/>
<dbReference type="GO" id="GO:0005886">
    <property type="term" value="C:plasma membrane"/>
    <property type="evidence" value="ECO:0007669"/>
    <property type="project" value="UniProtKB-SubCell"/>
</dbReference>
<dbReference type="EMBL" id="FOXA01000012">
    <property type="protein sequence ID" value="SFP75856.1"/>
    <property type="molecule type" value="Genomic_DNA"/>
</dbReference>
<dbReference type="RefSeq" id="WP_093423365.1">
    <property type="nucleotide sequence ID" value="NZ_FOXA01000012.1"/>
</dbReference>
<feature type="transmembrane region" description="Helical" evidence="13">
    <location>
        <begin position="127"/>
        <end position="148"/>
    </location>
</feature>
<evidence type="ECO:0000256" key="6">
    <source>
        <dbReference type="ARBA" id="ARBA00022692"/>
    </source>
</evidence>
<dbReference type="InterPro" id="IPR016174">
    <property type="entry name" value="Di-haem_cyt_TM"/>
</dbReference>